<gene>
    <name evidence="1" type="ORF">R4485_01140</name>
</gene>
<dbReference type="EMBL" id="JAWLVV010000001">
    <property type="protein sequence ID" value="MDV7288766.1"/>
    <property type="molecule type" value="Genomic_DNA"/>
</dbReference>
<evidence type="ECO:0000313" key="2">
    <source>
        <dbReference type="Proteomes" id="UP001186041"/>
    </source>
</evidence>
<evidence type="ECO:0008006" key="3">
    <source>
        <dbReference type="Google" id="ProtNLM"/>
    </source>
</evidence>
<organism evidence="1 2">
    <name type="scientific">Mycolicibacterium fortuitum</name>
    <name type="common">Mycobacterium fortuitum</name>
    <dbReference type="NCBI Taxonomy" id="1766"/>
    <lineage>
        <taxon>Bacteria</taxon>
        <taxon>Bacillati</taxon>
        <taxon>Actinomycetota</taxon>
        <taxon>Actinomycetes</taxon>
        <taxon>Mycobacteriales</taxon>
        <taxon>Mycobacteriaceae</taxon>
        <taxon>Mycolicibacterium</taxon>
    </lineage>
</organism>
<name>A0AAE4V6S9_MYCFO</name>
<sequence>MAWPKVQFNGVEYYQAEGVNLIPVDGTGTAIVMLKEDGGITSGVTAVAQGDPGVHAEIDTTINFVALEPGDATPDSASFTTLVPPTTDTPGVWRLNLALHKGAPGDPGDTVLDPGDFGTAVAGQILQVKSDLSAFELVAQRIPEVFYPGVVNNVASGNANFTMAQINIPARPYARRVQGVGHAVVTGEAADVRVDLIARLNGETGGNIVGRCPGIAQTERLQLSPGRGAGLADAYDQIAPGAAAVLYIRTERQAGTSTYTASASVAQFEALVLPL</sequence>
<dbReference type="RefSeq" id="WP_317721496.1">
    <property type="nucleotide sequence ID" value="NZ_JAWLVK010000001.1"/>
</dbReference>
<reference evidence="1" key="1">
    <citation type="submission" date="2023-10" db="EMBL/GenBank/DDBJ databases">
        <title>Mycolicibacterium fortuitum clinical isolates causing pulmonary infections in humans.</title>
        <authorList>
            <person name="Mejia-Ponce P.M."/>
            <person name="Zenteno-Cuevas R."/>
            <person name="Licona-Cassani C."/>
        </authorList>
    </citation>
    <scope>NUCLEOTIDE SEQUENCE</scope>
    <source>
        <strain evidence="1">M8</strain>
    </source>
</reference>
<dbReference type="AlphaFoldDB" id="A0AAE4V6S9"/>
<comment type="caution">
    <text evidence="1">The sequence shown here is derived from an EMBL/GenBank/DDBJ whole genome shotgun (WGS) entry which is preliminary data.</text>
</comment>
<proteinExistence type="predicted"/>
<accession>A0AAE4V6S9</accession>
<protein>
    <recommendedName>
        <fullName evidence="3">Minor tail protein</fullName>
    </recommendedName>
</protein>
<dbReference type="Proteomes" id="UP001186041">
    <property type="component" value="Unassembled WGS sequence"/>
</dbReference>
<evidence type="ECO:0000313" key="1">
    <source>
        <dbReference type="EMBL" id="MDV7288766.1"/>
    </source>
</evidence>